<evidence type="ECO:0000256" key="2">
    <source>
        <dbReference type="ARBA" id="ARBA00022679"/>
    </source>
</evidence>
<comment type="similarity">
    <text evidence="1 4">Belongs to the inositol phosphokinase (IPK) family.</text>
</comment>
<dbReference type="CDD" id="cd22541">
    <property type="entry name" value="SP5_N"/>
    <property type="match status" value="1"/>
</dbReference>
<dbReference type="Pfam" id="PF03770">
    <property type="entry name" value="IPK"/>
    <property type="match status" value="1"/>
</dbReference>
<feature type="compositionally biased region" description="Low complexity" evidence="5">
    <location>
        <begin position="669"/>
        <end position="679"/>
    </location>
</feature>
<dbReference type="STRING" id="5286.A0A0K3CR77"/>
<feature type="compositionally biased region" description="Basic and acidic residues" evidence="5">
    <location>
        <begin position="410"/>
        <end position="419"/>
    </location>
</feature>
<dbReference type="GO" id="GO:0008440">
    <property type="term" value="F:inositol-1,4,5-trisphosphate 3-kinase activity"/>
    <property type="evidence" value="ECO:0007669"/>
    <property type="project" value="TreeGrafter"/>
</dbReference>
<accession>A0A0K3CR77</accession>
<feature type="compositionally biased region" description="Low complexity" evidence="5">
    <location>
        <begin position="465"/>
        <end position="489"/>
    </location>
</feature>
<feature type="compositionally biased region" description="Low complexity" evidence="5">
    <location>
        <begin position="49"/>
        <end position="64"/>
    </location>
</feature>
<dbReference type="GO" id="GO:0005634">
    <property type="term" value="C:nucleus"/>
    <property type="evidence" value="ECO:0007669"/>
    <property type="project" value="TreeGrafter"/>
</dbReference>
<feature type="compositionally biased region" description="Polar residues" evidence="5">
    <location>
        <begin position="25"/>
        <end position="42"/>
    </location>
</feature>
<dbReference type="Gene3D" id="3.30.470.160">
    <property type="entry name" value="Inositol polyphosphate kinase"/>
    <property type="match status" value="1"/>
</dbReference>
<dbReference type="Proteomes" id="UP000199069">
    <property type="component" value="Unassembled WGS sequence"/>
</dbReference>
<evidence type="ECO:0000256" key="5">
    <source>
        <dbReference type="SAM" id="MobiDB-lite"/>
    </source>
</evidence>
<organism evidence="6 7">
    <name type="scientific">Rhodotorula toruloides</name>
    <name type="common">Yeast</name>
    <name type="synonym">Rhodosporidium toruloides</name>
    <dbReference type="NCBI Taxonomy" id="5286"/>
    <lineage>
        <taxon>Eukaryota</taxon>
        <taxon>Fungi</taxon>
        <taxon>Dikarya</taxon>
        <taxon>Basidiomycota</taxon>
        <taxon>Pucciniomycotina</taxon>
        <taxon>Microbotryomycetes</taxon>
        <taxon>Sporidiobolales</taxon>
        <taxon>Sporidiobolaceae</taxon>
        <taxon>Rhodotorula</taxon>
    </lineage>
</organism>
<evidence type="ECO:0000256" key="3">
    <source>
        <dbReference type="ARBA" id="ARBA00022777"/>
    </source>
</evidence>
<proteinExistence type="inferred from homology"/>
<feature type="compositionally biased region" description="Polar residues" evidence="5">
    <location>
        <begin position="1233"/>
        <end position="1247"/>
    </location>
</feature>
<feature type="compositionally biased region" description="Basic and acidic residues" evidence="5">
    <location>
        <begin position="118"/>
        <end position="144"/>
    </location>
</feature>
<feature type="region of interest" description="Disordered" evidence="5">
    <location>
        <begin position="882"/>
        <end position="995"/>
    </location>
</feature>
<keyword evidence="2 4" id="KW-0808">Transferase</keyword>
<feature type="region of interest" description="Disordered" evidence="5">
    <location>
        <begin position="521"/>
        <end position="553"/>
    </location>
</feature>
<dbReference type="GO" id="GO:0032958">
    <property type="term" value="P:inositol phosphate biosynthetic process"/>
    <property type="evidence" value="ECO:0007669"/>
    <property type="project" value="InterPro"/>
</dbReference>
<keyword evidence="3 4" id="KW-0418">Kinase</keyword>
<dbReference type="GO" id="GO:0046854">
    <property type="term" value="P:phosphatidylinositol phosphate biosynthetic process"/>
    <property type="evidence" value="ECO:0007669"/>
    <property type="project" value="TreeGrafter"/>
</dbReference>
<dbReference type="GO" id="GO:0005737">
    <property type="term" value="C:cytoplasm"/>
    <property type="evidence" value="ECO:0007669"/>
    <property type="project" value="TreeGrafter"/>
</dbReference>
<evidence type="ECO:0000313" key="7">
    <source>
        <dbReference type="Proteomes" id="UP000199069"/>
    </source>
</evidence>
<feature type="compositionally biased region" description="Basic and acidic residues" evidence="5">
    <location>
        <begin position="953"/>
        <end position="965"/>
    </location>
</feature>
<feature type="compositionally biased region" description="Basic and acidic residues" evidence="5">
    <location>
        <begin position="529"/>
        <end position="542"/>
    </location>
</feature>
<dbReference type="EC" id="2.7.-.-" evidence="4"/>
<reference evidence="6 7" key="1">
    <citation type="submission" date="2015-07" db="EMBL/GenBank/DDBJ databases">
        <authorList>
            <person name="Cajimat M.N.B."/>
            <person name="Milazzo M.L."/>
            <person name="Fulhorst C.F."/>
        </authorList>
    </citation>
    <scope>NUCLEOTIDE SEQUENCE [LARGE SCALE GENOMIC DNA]</scope>
    <source>
        <strain evidence="6">Single colony</strain>
    </source>
</reference>
<feature type="compositionally biased region" description="Basic residues" evidence="5">
    <location>
        <begin position="1305"/>
        <end position="1327"/>
    </location>
</feature>
<gene>
    <name evidence="6" type="primary">FGENESH: predicted gene_11.63</name>
    <name evidence="6" type="ORF">BN2166_0055670</name>
</gene>
<feature type="compositionally biased region" description="Low complexity" evidence="5">
    <location>
        <begin position="199"/>
        <end position="211"/>
    </location>
</feature>
<dbReference type="EMBL" id="CWKI01000011">
    <property type="protein sequence ID" value="CTR09706.1"/>
    <property type="molecule type" value="Genomic_DNA"/>
</dbReference>
<feature type="compositionally biased region" description="Low complexity" evidence="5">
    <location>
        <begin position="359"/>
        <end position="377"/>
    </location>
</feature>
<protein>
    <recommendedName>
        <fullName evidence="4">Kinase</fullName>
        <ecNumber evidence="4">2.7.-.-</ecNumber>
    </recommendedName>
</protein>
<feature type="region of interest" description="Disordered" evidence="5">
    <location>
        <begin position="1035"/>
        <end position="1074"/>
    </location>
</feature>
<feature type="compositionally biased region" description="Low complexity" evidence="5">
    <location>
        <begin position="778"/>
        <end position="789"/>
    </location>
</feature>
<evidence type="ECO:0000256" key="1">
    <source>
        <dbReference type="ARBA" id="ARBA00007374"/>
    </source>
</evidence>
<sequence>MLPPPVPSASKTPSPAALSRALSDLTMSTPVPLSSSATSGKTMRTRTRSGSPASSPGQSSSGSSIFDRPSASSHSTRDSTLESMARPHLPGPSTSMSAVSAAGGGGRKASVSLQLFKETARSAAERGRGGDDGAKRSGSRESPSKSRHPSSSSGKGKEREQTITLPSGEGFVTFSSPLASPDATIFAPLPYPATSQPGPSRSRNPSRPPSRLGTRSPSVSSHPFPASPSKSFHQHQIPLSATSSPHAHPVPTAPTPSHPSPSGLSTSRPVSPHLPAQHTLPLSRSHYSPHSHYSPRSFGTSSPVPELTAFDNMRHVGLGEPALPLPSSVLSPGSSRLHEPALQFDEEAVAEEEEDEGDATLSLQQSPPSESSAPSSSGLKLVYSPRLSFDASKSNTPSHSPPLGRRHTRTKDDNSKEVHSTSAALAIPSPSTVGRVGFSDLVQMHEAYPPASTAETTEDERTEYDSWTGSTSDTGTESSGEESYSGDEASQADGGEDGEGYSGAKEEEYEVDMGALQDKLAQGGGGEVSIRRDENRASDFKSRLVGGDGRTSSTVPLEPFRHQVGGHSHIFRFSKKAVCKARLSPAVLLECAADPCSTLIQPLTSRENQFYEALERVSPRLLAFVPQYLGVLNVTYRRAPSAVPNPVDELSRLASEEQGGARLSRRHSSPAGTGASSPARRVFRQKAEREEEVPEVTLERNRHIIPDSMVWDAVKGLRKSNGRRRRRAGERSTDPETMANDSPGGGLLSSPDFAPSSYSITGSVGEQTQLAQLPHFPPLAASPSAASIAPVPPTPNSTPTDVSYVDGRSRGRVVSSDLSTLPSAFARRFSPNRPDSLYPPSPGSFASYRGSPSIAGTGQTKVNTKLCEQVLREVFSSPKLREGRRGWKEGKRRKMRSMHSTSDVTAALREEATQVDADERGNSTERGEGTSPGGQSLRPSLRETHSAIYTPVSHEDEHADPDHGNTADAENEEPASPRRCSADSIPLGAPLGRRPSDLAEDMFAMDDVDENAASNGRATPVMPSPVRRSFDTIASPLGRVQPDSPSSLAPAFPTPDARSPAAGPTPPTAATPSRQEQFILMEDLTGSLKKPCVLDLKMGTRQYGILATPEKKKSQTKKCSKTTSHDLGVRICGMQVYKVDEDSYTFQDKYFGRKVKIEEFPWVLASFLHDGGSVLVYHIPEILRQLYRLASIVFALDRFRFYAASLLLIYDGDPDVQAEYKASVLAPMAEPHTTSTELKTMSSSLPNEPNAWPRFGGSCETLNPANGAVKRRPRSMSVGGNDEDEEDNSDGRAPLAAPSRQHSHDYHRHRKDGDRSHRRSRSKKRKVPGAVTIRLIDFAHCTTGDDFIPPEEAADLDLDLEPGDIAPDGRIVARFPPTHPNQPDLGFALGLRSLCAALRMIWADEVRAGRLEGMDRDLHVEGEEVFRKAWGPLADEEDLLVSGLSPETVYDLSTA</sequence>
<feature type="compositionally biased region" description="Basic residues" evidence="5">
    <location>
        <begin position="716"/>
        <end position="728"/>
    </location>
</feature>
<feature type="compositionally biased region" description="Low complexity" evidence="5">
    <location>
        <begin position="321"/>
        <end position="335"/>
    </location>
</feature>
<dbReference type="GO" id="GO:0000824">
    <property type="term" value="F:inositol-1,4,5,6-tetrakisphosphate 3-kinase activity"/>
    <property type="evidence" value="ECO:0007669"/>
    <property type="project" value="TreeGrafter"/>
</dbReference>
<evidence type="ECO:0000256" key="4">
    <source>
        <dbReference type="RuleBase" id="RU363090"/>
    </source>
</evidence>
<dbReference type="InterPro" id="IPR005522">
    <property type="entry name" value="IPK"/>
</dbReference>
<feature type="region of interest" description="Disordered" evidence="5">
    <location>
        <begin position="448"/>
        <end position="502"/>
    </location>
</feature>
<name>A0A0K3CR77_RHOTO</name>
<dbReference type="PANTHER" id="PTHR12400">
    <property type="entry name" value="INOSITOL POLYPHOSPHATE KINASE"/>
    <property type="match status" value="1"/>
</dbReference>
<feature type="region of interest" description="Disordered" evidence="5">
    <location>
        <begin position="776"/>
        <end position="802"/>
    </location>
</feature>
<dbReference type="InterPro" id="IPR038286">
    <property type="entry name" value="IPK_sf"/>
</dbReference>
<feature type="compositionally biased region" description="Acidic residues" evidence="5">
    <location>
        <begin position="344"/>
        <end position="358"/>
    </location>
</feature>
<feature type="compositionally biased region" description="Low complexity" evidence="5">
    <location>
        <begin position="280"/>
        <end position="297"/>
    </location>
</feature>
<feature type="region of interest" description="Disordered" evidence="5">
    <location>
        <begin position="654"/>
        <end position="696"/>
    </location>
</feature>
<keyword evidence="7" id="KW-1185">Reference proteome</keyword>
<dbReference type="OMA" id="SSEWETT"/>
<feature type="compositionally biased region" description="Basic and acidic residues" evidence="5">
    <location>
        <begin position="908"/>
        <end position="928"/>
    </location>
</feature>
<feature type="region of interest" description="Disordered" evidence="5">
    <location>
        <begin position="716"/>
        <end position="760"/>
    </location>
</feature>
<feature type="region of interest" description="Disordered" evidence="5">
    <location>
        <begin position="1233"/>
        <end position="1327"/>
    </location>
</feature>
<dbReference type="SUPFAM" id="SSF56104">
    <property type="entry name" value="SAICAR synthase-like"/>
    <property type="match status" value="1"/>
</dbReference>
<evidence type="ECO:0000313" key="6">
    <source>
        <dbReference type="EMBL" id="CTR09706.1"/>
    </source>
</evidence>
<dbReference type="PANTHER" id="PTHR12400:SF21">
    <property type="entry name" value="KINASE"/>
    <property type="match status" value="1"/>
</dbReference>
<feature type="region of interest" description="Disordered" evidence="5">
    <location>
        <begin position="1"/>
        <end position="433"/>
    </location>
</feature>